<dbReference type="OrthoDB" id="9806494at2"/>
<dbReference type="Proteomes" id="UP000190857">
    <property type="component" value="Unassembled WGS sequence"/>
</dbReference>
<dbReference type="RefSeq" id="WP_079728017.1">
    <property type="nucleotide sequence ID" value="NZ_FUZP01000002.1"/>
</dbReference>
<dbReference type="EMBL" id="FUZP01000002">
    <property type="protein sequence ID" value="SKC58681.1"/>
    <property type="molecule type" value="Genomic_DNA"/>
</dbReference>
<protein>
    <submittedName>
        <fullName evidence="2">Uncharacterized conserved protein, DUF1697 family</fullName>
    </submittedName>
</protein>
<name>A0A1T5K4Z4_9MICO</name>
<dbReference type="Gene3D" id="3.30.70.1280">
    <property type="entry name" value="SP0830-like domains"/>
    <property type="match status" value="1"/>
</dbReference>
<dbReference type="Pfam" id="PF08002">
    <property type="entry name" value="DUF1697"/>
    <property type="match status" value="2"/>
</dbReference>
<evidence type="ECO:0000313" key="3">
    <source>
        <dbReference type="Proteomes" id="UP000190857"/>
    </source>
</evidence>
<evidence type="ECO:0000313" key="2">
    <source>
        <dbReference type="EMBL" id="SKC58681.1"/>
    </source>
</evidence>
<feature type="region of interest" description="Disordered" evidence="1">
    <location>
        <begin position="48"/>
        <end position="80"/>
    </location>
</feature>
<gene>
    <name evidence="2" type="ORF">SAMN06309945_1905</name>
</gene>
<dbReference type="PANTHER" id="PTHR36439">
    <property type="entry name" value="BLL4334 PROTEIN"/>
    <property type="match status" value="1"/>
</dbReference>
<sequence length="216" mass="22616">MPNTWVALLRGVNVGGNTIKSADLVAAIREVGFSRVKAVLASGNVLVDDDDGDQETGTGAGNNGDMGAGPDTNSGVGGLSAGLTRGRAEVRRRLETAIDARYGYGVQVAVVRLDEMQAVIDAYPFAEVADRHAYVTFATDRDVIAALAEDAAGLLAATSASGSERLALGDGVIYWEVAKGSSTNSPFAKISSRARYRAGAEVITTRNLRTLRKLAW</sequence>
<evidence type="ECO:0000256" key="1">
    <source>
        <dbReference type="SAM" id="MobiDB-lite"/>
    </source>
</evidence>
<dbReference type="PANTHER" id="PTHR36439:SF1">
    <property type="entry name" value="DUF1697 DOMAIN-CONTAINING PROTEIN"/>
    <property type="match status" value="1"/>
</dbReference>
<dbReference type="STRING" id="123320.SAMN06309945_1905"/>
<proteinExistence type="predicted"/>
<feature type="compositionally biased region" description="Gly residues" evidence="1">
    <location>
        <begin position="58"/>
        <end position="67"/>
    </location>
</feature>
<keyword evidence="3" id="KW-1185">Reference proteome</keyword>
<dbReference type="AlphaFoldDB" id="A0A1T5K4Z4"/>
<reference evidence="2 3" key="1">
    <citation type="submission" date="2017-02" db="EMBL/GenBank/DDBJ databases">
        <authorList>
            <person name="Peterson S.W."/>
        </authorList>
    </citation>
    <scope>NUCLEOTIDE SEQUENCE [LARGE SCALE GENOMIC DNA]</scope>
    <source>
        <strain evidence="2 3">VKM Ac-2059</strain>
    </source>
</reference>
<accession>A0A1T5K4Z4</accession>
<dbReference type="SUPFAM" id="SSF160379">
    <property type="entry name" value="SP0830-like"/>
    <property type="match status" value="2"/>
</dbReference>
<dbReference type="PIRSF" id="PIRSF008502">
    <property type="entry name" value="UCP008502"/>
    <property type="match status" value="1"/>
</dbReference>
<organism evidence="2 3">
    <name type="scientific">Okibacterium fritillariae</name>
    <dbReference type="NCBI Taxonomy" id="123320"/>
    <lineage>
        <taxon>Bacteria</taxon>
        <taxon>Bacillati</taxon>
        <taxon>Actinomycetota</taxon>
        <taxon>Actinomycetes</taxon>
        <taxon>Micrococcales</taxon>
        <taxon>Microbacteriaceae</taxon>
        <taxon>Okibacterium</taxon>
    </lineage>
</organism>
<dbReference type="InterPro" id="IPR012545">
    <property type="entry name" value="DUF1697"/>
</dbReference>